<evidence type="ECO:0008006" key="3">
    <source>
        <dbReference type="Google" id="ProtNLM"/>
    </source>
</evidence>
<evidence type="ECO:0000313" key="1">
    <source>
        <dbReference type="EMBL" id="PLT43644.1"/>
    </source>
</evidence>
<dbReference type="InterPro" id="IPR014347">
    <property type="entry name" value="Tautomerase/MIF_sf"/>
</dbReference>
<keyword evidence="2" id="KW-1185">Reference proteome</keyword>
<dbReference type="AlphaFoldDB" id="A0A2N5MZY9"/>
<dbReference type="Gene3D" id="3.30.429.10">
    <property type="entry name" value="Macrophage Migration Inhibitory Factor"/>
    <property type="match status" value="1"/>
</dbReference>
<accession>A0A2N5MZY9</accession>
<dbReference type="InterPro" id="IPR015017">
    <property type="entry name" value="DUF1904"/>
</dbReference>
<gene>
    <name evidence="1" type="ORF">B8V81_2075</name>
</gene>
<sequence>MPQLIFRGIPAEGIRAISIPLVEEMAAICRCGTDNFTLECLHVTAIFDGKYTDSYPFIDVWWFERGDEIRDKMAEAIDRHVRSLGIPDLEISFRVGREDNFYMNGRRYGS</sequence>
<dbReference type="Pfam" id="PF08921">
    <property type="entry name" value="DUF1904"/>
    <property type="match status" value="1"/>
</dbReference>
<reference evidence="1 2" key="1">
    <citation type="submission" date="2017-05" db="EMBL/GenBank/DDBJ databases">
        <title>Functional genome analysis of Paenibacillus pasadenensis strain R16: insights on endophytic life style and antifungal activity.</title>
        <authorList>
            <person name="Passera A."/>
            <person name="Marcolungo L."/>
            <person name="Casati P."/>
            <person name="Brasca M."/>
            <person name="Quaglino F."/>
            <person name="Delledonne M."/>
        </authorList>
    </citation>
    <scope>NUCLEOTIDE SEQUENCE [LARGE SCALE GENOMIC DNA]</scope>
    <source>
        <strain evidence="1 2">R16</strain>
    </source>
</reference>
<dbReference type="Proteomes" id="UP000234789">
    <property type="component" value="Unassembled WGS sequence"/>
</dbReference>
<dbReference type="RefSeq" id="WP_028600710.1">
    <property type="nucleotide sequence ID" value="NZ_BIMM01000014.1"/>
</dbReference>
<organism evidence="1 2">
    <name type="scientific">Paenibacillus pasadenensis</name>
    <dbReference type="NCBI Taxonomy" id="217090"/>
    <lineage>
        <taxon>Bacteria</taxon>
        <taxon>Bacillati</taxon>
        <taxon>Bacillota</taxon>
        <taxon>Bacilli</taxon>
        <taxon>Bacillales</taxon>
        <taxon>Paenibacillaceae</taxon>
        <taxon>Paenibacillus</taxon>
    </lineage>
</organism>
<evidence type="ECO:0000313" key="2">
    <source>
        <dbReference type="Proteomes" id="UP000234789"/>
    </source>
</evidence>
<dbReference type="SUPFAM" id="SSF55331">
    <property type="entry name" value="Tautomerase/MIF"/>
    <property type="match status" value="1"/>
</dbReference>
<dbReference type="OrthoDB" id="5587545at2"/>
<name>A0A2N5MZY9_9BACL</name>
<proteinExistence type="predicted"/>
<protein>
    <recommendedName>
        <fullName evidence="3">DUF1904 family protein</fullName>
    </recommendedName>
</protein>
<dbReference type="EMBL" id="NFEZ01000004">
    <property type="protein sequence ID" value="PLT43644.1"/>
    <property type="molecule type" value="Genomic_DNA"/>
</dbReference>
<comment type="caution">
    <text evidence="1">The sequence shown here is derived from an EMBL/GenBank/DDBJ whole genome shotgun (WGS) entry which is preliminary data.</text>
</comment>